<evidence type="ECO:0000313" key="1">
    <source>
        <dbReference type="EMBL" id="CAB3244180.1"/>
    </source>
</evidence>
<gene>
    <name evidence="2" type="ORF">APLA_LOCUS14519</name>
    <name evidence="1" type="ORF">APLA_LOCUS9849</name>
</gene>
<proteinExistence type="predicted"/>
<name>A0A8S1B793_ARCPL</name>
<dbReference type="AlphaFoldDB" id="A0A8S1B793"/>
<protein>
    <submittedName>
        <fullName evidence="2">Uncharacterized protein</fullName>
    </submittedName>
</protein>
<comment type="caution">
    <text evidence="2">The sequence shown here is derived from an EMBL/GenBank/DDBJ whole genome shotgun (WGS) entry which is preliminary data.</text>
</comment>
<evidence type="ECO:0000313" key="4">
    <source>
        <dbReference type="Proteomes" id="UP000494256"/>
    </source>
</evidence>
<sequence length="83" mass="9298">MYCLVVTPSAPHARRSPAAARCDGARPAPPNAALRSRYDLPGEAFHCLPEHVTKKILQPDFFIALEAPETPSEFLRKHDFKDR</sequence>
<reference evidence="3 4" key="1">
    <citation type="submission" date="2020-04" db="EMBL/GenBank/DDBJ databases">
        <authorList>
            <person name="Wallbank WR R."/>
            <person name="Pardo Diaz C."/>
            <person name="Kozak K."/>
            <person name="Martin S."/>
            <person name="Jiggins C."/>
            <person name="Moest M."/>
            <person name="Warren A I."/>
            <person name="Byers J.R.P. K."/>
            <person name="Montejo-Kovacevich G."/>
            <person name="Yen C E."/>
        </authorList>
    </citation>
    <scope>NUCLEOTIDE SEQUENCE [LARGE SCALE GENOMIC DNA]</scope>
</reference>
<dbReference type="Proteomes" id="UP000494256">
    <property type="component" value="Unassembled WGS sequence"/>
</dbReference>
<dbReference type="Proteomes" id="UP000494106">
    <property type="component" value="Unassembled WGS sequence"/>
</dbReference>
<evidence type="ECO:0000313" key="3">
    <source>
        <dbReference type="Proteomes" id="UP000494106"/>
    </source>
</evidence>
<dbReference type="EMBL" id="CADEBC010000520">
    <property type="protein sequence ID" value="CAB3244180.1"/>
    <property type="molecule type" value="Genomic_DNA"/>
</dbReference>
<keyword evidence="3" id="KW-1185">Reference proteome</keyword>
<evidence type="ECO:0000313" key="2">
    <source>
        <dbReference type="EMBL" id="CAB3253978.1"/>
    </source>
</evidence>
<organism evidence="2 4">
    <name type="scientific">Arctia plantaginis</name>
    <name type="common">Wood tiger moth</name>
    <name type="synonym">Phalaena plantaginis</name>
    <dbReference type="NCBI Taxonomy" id="874455"/>
    <lineage>
        <taxon>Eukaryota</taxon>
        <taxon>Metazoa</taxon>
        <taxon>Ecdysozoa</taxon>
        <taxon>Arthropoda</taxon>
        <taxon>Hexapoda</taxon>
        <taxon>Insecta</taxon>
        <taxon>Pterygota</taxon>
        <taxon>Neoptera</taxon>
        <taxon>Endopterygota</taxon>
        <taxon>Lepidoptera</taxon>
        <taxon>Glossata</taxon>
        <taxon>Ditrysia</taxon>
        <taxon>Noctuoidea</taxon>
        <taxon>Erebidae</taxon>
        <taxon>Arctiinae</taxon>
        <taxon>Arctia</taxon>
    </lineage>
</organism>
<dbReference type="EMBL" id="CADEBD010000393">
    <property type="protein sequence ID" value="CAB3253978.1"/>
    <property type="molecule type" value="Genomic_DNA"/>
</dbReference>
<accession>A0A8S1B793</accession>